<evidence type="ECO:0000313" key="1">
    <source>
        <dbReference type="EMBL" id="KUN84530.1"/>
    </source>
</evidence>
<organism evidence="1 2">
    <name type="scientific">Streptomyces griseoruber</name>
    <dbReference type="NCBI Taxonomy" id="1943"/>
    <lineage>
        <taxon>Bacteria</taxon>
        <taxon>Bacillati</taxon>
        <taxon>Actinomycetota</taxon>
        <taxon>Actinomycetes</taxon>
        <taxon>Kitasatosporales</taxon>
        <taxon>Streptomycetaceae</taxon>
        <taxon>Streptomyces</taxon>
    </lineage>
</organism>
<accession>A0A101T2H8</accession>
<protein>
    <submittedName>
        <fullName evidence="1">Uncharacterized protein</fullName>
    </submittedName>
</protein>
<sequence length="101" mass="10425">MCQWCGILASAYLRSFTVRSRWADSGGTTSTTSRASSAAYHVRALAPAMAGLSPSVTAEAGVESMPGMPGWVTVSTCGLRASSARAARATRWSGRSVGRPG</sequence>
<reference evidence="1 2" key="1">
    <citation type="submission" date="2015-10" db="EMBL/GenBank/DDBJ databases">
        <title>Draft genome sequence of Streptomyces griseoruber DSM 40281, type strain for the species Streptomyces griseoruber.</title>
        <authorList>
            <person name="Ruckert C."/>
            <person name="Winkler A."/>
            <person name="Kalinowski J."/>
            <person name="Kampfer P."/>
            <person name="Glaeser S."/>
        </authorList>
    </citation>
    <scope>NUCLEOTIDE SEQUENCE [LARGE SCALE GENOMIC DNA]</scope>
    <source>
        <strain evidence="1 2">DSM 40281</strain>
    </source>
</reference>
<name>A0A101T2H8_9ACTN</name>
<keyword evidence="2" id="KW-1185">Reference proteome</keyword>
<comment type="caution">
    <text evidence="1">The sequence shown here is derived from an EMBL/GenBank/DDBJ whole genome shotgun (WGS) entry which is preliminary data.</text>
</comment>
<evidence type="ECO:0000313" key="2">
    <source>
        <dbReference type="Proteomes" id="UP000052982"/>
    </source>
</evidence>
<dbReference type="EMBL" id="LMWW01000016">
    <property type="protein sequence ID" value="KUN84530.1"/>
    <property type="molecule type" value="Genomic_DNA"/>
</dbReference>
<gene>
    <name evidence="1" type="ORF">AQJ64_13530</name>
</gene>
<dbReference type="Proteomes" id="UP000052982">
    <property type="component" value="Unassembled WGS sequence"/>
</dbReference>
<proteinExistence type="predicted"/>
<dbReference type="AlphaFoldDB" id="A0A101T2H8"/>